<dbReference type="InterPro" id="IPR015943">
    <property type="entry name" value="WD40/YVTN_repeat-like_dom_sf"/>
</dbReference>
<dbReference type="PANTHER" id="PTHR14927">
    <property type="entry name" value="NUCLEOLAR PROTEIN 10"/>
    <property type="match status" value="1"/>
</dbReference>
<feature type="domain" description="Nucleolar protein 10-like second" evidence="1">
    <location>
        <begin position="143"/>
        <end position="163"/>
    </location>
</feature>
<evidence type="ECO:0000313" key="3">
    <source>
        <dbReference type="EMBL" id="MEQ2187747.1"/>
    </source>
</evidence>
<name>A0ABV0PWZ6_9TELE</name>
<keyword evidence="4" id="KW-1185">Reference proteome</keyword>
<comment type="caution">
    <text evidence="3">The sequence shown here is derived from an EMBL/GenBank/DDBJ whole genome shotgun (WGS) entry which is preliminary data.</text>
</comment>
<proteinExistence type="predicted"/>
<dbReference type="SUPFAM" id="SSF50978">
    <property type="entry name" value="WD40 repeat-like"/>
    <property type="match status" value="1"/>
</dbReference>
<feature type="domain" description="Nucleolar protein 10-like N-terminal" evidence="2">
    <location>
        <begin position="54"/>
        <end position="115"/>
    </location>
</feature>
<evidence type="ECO:0000259" key="1">
    <source>
        <dbReference type="Pfam" id="PF23097"/>
    </source>
</evidence>
<dbReference type="Proteomes" id="UP001476798">
    <property type="component" value="Unassembled WGS sequence"/>
</dbReference>
<evidence type="ECO:0000259" key="2">
    <source>
        <dbReference type="Pfam" id="PF23098"/>
    </source>
</evidence>
<reference evidence="3 4" key="1">
    <citation type="submission" date="2021-06" db="EMBL/GenBank/DDBJ databases">
        <authorList>
            <person name="Palmer J.M."/>
        </authorList>
    </citation>
    <scope>NUCLEOTIDE SEQUENCE [LARGE SCALE GENOMIC DNA]</scope>
    <source>
        <strain evidence="3 4">GA_2019</strain>
        <tissue evidence="3">Muscle</tissue>
    </source>
</reference>
<protein>
    <submittedName>
        <fullName evidence="3">Uncharacterized protein</fullName>
    </submittedName>
</protein>
<dbReference type="InterPro" id="IPR056550">
    <property type="entry name" value="NOL10_2nd"/>
</dbReference>
<gene>
    <name evidence="3" type="ORF">GOODEAATRI_007746</name>
</gene>
<dbReference type="InterPro" id="IPR036322">
    <property type="entry name" value="WD40_repeat_dom_sf"/>
</dbReference>
<dbReference type="EMBL" id="JAHRIO010090360">
    <property type="protein sequence ID" value="MEQ2187747.1"/>
    <property type="molecule type" value="Genomic_DNA"/>
</dbReference>
<sequence length="164" mass="18749">LVFLNCDRHVEFHAQHGHYYKTRIPKFGRDFSYHYASCDLYFGLPSISALKFNGSLTMAVGTSTGQVLLYDLRSSQPLLVKDHFYNLPIKSLIFHDQLDLIVSADSKIIKIWSKDSALGPAPRWCSFLDSLTEELEESTECAVYDDYKFVTRKDLENLGETSLL</sequence>
<dbReference type="Pfam" id="PF23097">
    <property type="entry name" value="NOL10_2nd"/>
    <property type="match status" value="1"/>
</dbReference>
<dbReference type="Gene3D" id="2.130.10.10">
    <property type="entry name" value="YVTN repeat-like/Quinoprotein amine dehydrogenase"/>
    <property type="match status" value="1"/>
</dbReference>
<feature type="non-terminal residue" evidence="3">
    <location>
        <position position="1"/>
    </location>
</feature>
<dbReference type="PANTHER" id="PTHR14927:SF0">
    <property type="entry name" value="NUCLEOLAR PROTEIN 10"/>
    <property type="match status" value="1"/>
</dbReference>
<evidence type="ECO:0000313" key="4">
    <source>
        <dbReference type="Proteomes" id="UP001476798"/>
    </source>
</evidence>
<organism evidence="3 4">
    <name type="scientific">Goodea atripinnis</name>
    <dbReference type="NCBI Taxonomy" id="208336"/>
    <lineage>
        <taxon>Eukaryota</taxon>
        <taxon>Metazoa</taxon>
        <taxon>Chordata</taxon>
        <taxon>Craniata</taxon>
        <taxon>Vertebrata</taxon>
        <taxon>Euteleostomi</taxon>
        <taxon>Actinopterygii</taxon>
        <taxon>Neopterygii</taxon>
        <taxon>Teleostei</taxon>
        <taxon>Neoteleostei</taxon>
        <taxon>Acanthomorphata</taxon>
        <taxon>Ovalentaria</taxon>
        <taxon>Atherinomorphae</taxon>
        <taxon>Cyprinodontiformes</taxon>
        <taxon>Goodeidae</taxon>
        <taxon>Goodea</taxon>
    </lineage>
</organism>
<dbReference type="Pfam" id="PF23098">
    <property type="entry name" value="Beta-prop_NOL10_N"/>
    <property type="match status" value="1"/>
</dbReference>
<dbReference type="InterPro" id="IPR056551">
    <property type="entry name" value="Beta-prop_NOL10_N"/>
</dbReference>
<dbReference type="InterPro" id="IPR040382">
    <property type="entry name" value="NOL10/Enp2"/>
</dbReference>
<accession>A0ABV0PWZ6</accession>